<feature type="transmembrane region" description="Helical" evidence="1">
    <location>
        <begin position="45"/>
        <end position="67"/>
    </location>
</feature>
<feature type="transmembrane region" description="Helical" evidence="1">
    <location>
        <begin position="111"/>
        <end position="133"/>
    </location>
</feature>
<gene>
    <name evidence="2" type="ORF">FA10DRAFT_266934</name>
</gene>
<sequence>MDYPGKMITDQYPYRMLCGKRLQNAMSFTSTSMNGVPTTCFNDVVLVPIASWVFLLMLLGLAAFAVVHSRRGNGKAGAKAPLHRLVYRKGREYGAGKWPGSWTKTATTFSIIYSLLVLATLLMNILEIVRLYLADRGAGLLPFTLASLVFVLVLLHLPLPVTSAVRPALSLCILVFFVLSLIFTSVELATLNMLQPIEPRALTEYLDSDQVLDVAVIVALYAIEVLVEAHRFLLVLRDARSPSDAYRDPEEVSHPIIDPKA</sequence>
<dbReference type="GeneID" id="37043623"/>
<dbReference type="Proteomes" id="UP000245768">
    <property type="component" value="Unassembled WGS sequence"/>
</dbReference>
<dbReference type="InParanoid" id="A0A316YMH6"/>
<evidence type="ECO:0000256" key="1">
    <source>
        <dbReference type="SAM" id="Phobius"/>
    </source>
</evidence>
<dbReference type="RefSeq" id="XP_025377657.1">
    <property type="nucleotide sequence ID" value="XM_025521707.1"/>
</dbReference>
<evidence type="ECO:0000313" key="3">
    <source>
        <dbReference type="Proteomes" id="UP000245768"/>
    </source>
</evidence>
<dbReference type="EMBL" id="KZ819636">
    <property type="protein sequence ID" value="PWN90459.1"/>
    <property type="molecule type" value="Genomic_DNA"/>
</dbReference>
<keyword evidence="1" id="KW-0812">Transmembrane</keyword>
<keyword evidence="3" id="KW-1185">Reference proteome</keyword>
<protein>
    <submittedName>
        <fullName evidence="2">Uncharacterized protein</fullName>
    </submittedName>
</protein>
<keyword evidence="1" id="KW-0472">Membrane</keyword>
<organism evidence="2 3">
    <name type="scientific">Acaromyces ingoldii</name>
    <dbReference type="NCBI Taxonomy" id="215250"/>
    <lineage>
        <taxon>Eukaryota</taxon>
        <taxon>Fungi</taxon>
        <taxon>Dikarya</taxon>
        <taxon>Basidiomycota</taxon>
        <taxon>Ustilaginomycotina</taxon>
        <taxon>Exobasidiomycetes</taxon>
        <taxon>Exobasidiales</taxon>
        <taxon>Cryptobasidiaceae</taxon>
        <taxon>Acaromyces</taxon>
    </lineage>
</organism>
<feature type="transmembrane region" description="Helical" evidence="1">
    <location>
        <begin position="171"/>
        <end position="194"/>
    </location>
</feature>
<name>A0A316YMH6_9BASI</name>
<accession>A0A316YMH6</accession>
<feature type="transmembrane region" description="Helical" evidence="1">
    <location>
        <begin position="139"/>
        <end position="159"/>
    </location>
</feature>
<evidence type="ECO:0000313" key="2">
    <source>
        <dbReference type="EMBL" id="PWN90459.1"/>
    </source>
</evidence>
<keyword evidence="1" id="KW-1133">Transmembrane helix</keyword>
<reference evidence="2" key="1">
    <citation type="journal article" date="2018" name="Mol. Biol. Evol.">
        <title>Broad Genomic Sampling Reveals a Smut Pathogenic Ancestry of the Fungal Clade Ustilaginomycotina.</title>
        <authorList>
            <person name="Kijpornyongpan T."/>
            <person name="Mondo S.J."/>
            <person name="Barry K."/>
            <person name="Sandor L."/>
            <person name="Lee J."/>
            <person name="Lipzen A."/>
            <person name="Pangilinan J."/>
            <person name="LaButti K."/>
            <person name="Hainaut M."/>
            <person name="Henrissat B."/>
            <person name="Grigoriev I.V."/>
            <person name="Spatafora J.W."/>
            <person name="Aime M.C."/>
        </authorList>
    </citation>
    <scope>NUCLEOTIDE SEQUENCE [LARGE SCALE GENOMIC DNA]</scope>
    <source>
        <strain evidence="2">MCA 4198</strain>
    </source>
</reference>
<proteinExistence type="predicted"/>
<dbReference type="OrthoDB" id="5399848at2759"/>
<dbReference type="AlphaFoldDB" id="A0A316YMH6"/>
<feature type="transmembrane region" description="Helical" evidence="1">
    <location>
        <begin position="214"/>
        <end position="234"/>
    </location>
</feature>